<dbReference type="Proteomes" id="UP000233535">
    <property type="component" value="Unassembled WGS sequence"/>
</dbReference>
<protein>
    <recommendedName>
        <fullName evidence="3">Capsule assembly Wzi family protein</fullName>
    </recommendedName>
</protein>
<dbReference type="Gene3D" id="2.40.160.130">
    <property type="entry name" value="Capsule assembly protein Wzi"/>
    <property type="match status" value="1"/>
</dbReference>
<evidence type="ECO:0008006" key="3">
    <source>
        <dbReference type="Google" id="ProtNLM"/>
    </source>
</evidence>
<sequence length="465" mass="52309">MKIRGSLLIVLMFISGIVFSQKKTNYEVGVSSAVGANNSLPFWLHSNKNGIIPEHGFVMTDLSLGMDIEEDQNESFDFMWKASGLGYVGNESKLIVNQLYAGIRWKFINFYLGQKSHGQKYDGLSSTNGDLLYSNNSRAYPQYELSVPDYTNVPYTNGYIAIKGLLSDGITTDDRYIDNTRIHHKNLYVRLFKDSKISVSGGIEHYALWSGTHPVNGDISGSLHKYFKVFRGTGDDDGAYENDAYRIGNHIGSYRFDVYFNAKSFSLNSFYQTIFEDGSGRKSENSPDGLFGLYYERKNKDKSLFQAAIVEFYHTTDQSGALHGDIDGVHYRGVDNYFNHGEYRSGWTHYGRSIGSPLFTNGEDKELAGVENNRFKAVHFGVAGFIGEIPYKTYLTFSNNFGTYSNPYSTSLSQFSGLVEVRIPAKKIPFNIDLACALDEGELLKDKLGFFIRISKSGLLKRTIH</sequence>
<organism evidence="1 2">
    <name type="scientific">Labilibaculum filiforme</name>
    <dbReference type="NCBI Taxonomy" id="1940526"/>
    <lineage>
        <taxon>Bacteria</taxon>
        <taxon>Pseudomonadati</taxon>
        <taxon>Bacteroidota</taxon>
        <taxon>Bacteroidia</taxon>
        <taxon>Marinilabiliales</taxon>
        <taxon>Marinifilaceae</taxon>
        <taxon>Labilibaculum</taxon>
    </lineage>
</organism>
<evidence type="ECO:0000313" key="1">
    <source>
        <dbReference type="EMBL" id="PKQ64381.1"/>
    </source>
</evidence>
<accession>A0A2N3I251</accession>
<dbReference type="InterPro" id="IPR038636">
    <property type="entry name" value="Wzi_sf"/>
</dbReference>
<comment type="caution">
    <text evidence="1">The sequence shown here is derived from an EMBL/GenBank/DDBJ whole genome shotgun (WGS) entry which is preliminary data.</text>
</comment>
<evidence type="ECO:0000313" key="2">
    <source>
        <dbReference type="Proteomes" id="UP000233535"/>
    </source>
</evidence>
<gene>
    <name evidence="1" type="ORF">BZG02_06075</name>
</gene>
<name>A0A2N3I251_9BACT</name>
<dbReference type="OrthoDB" id="596512at2"/>
<proteinExistence type="predicted"/>
<dbReference type="EMBL" id="MVDD01000003">
    <property type="protein sequence ID" value="PKQ64381.1"/>
    <property type="molecule type" value="Genomic_DNA"/>
</dbReference>
<dbReference type="AlphaFoldDB" id="A0A2N3I251"/>
<keyword evidence="2" id="KW-1185">Reference proteome</keyword>
<reference evidence="1 2" key="1">
    <citation type="journal article" date="2017" name="Front. Microbiol.">
        <title>Labilibaculum manganireducens gen. nov., sp. nov. and Labilibaculum filiforme sp. nov., Novel Bacteroidetes Isolated from Subsurface Sediments of the Baltic Sea.</title>
        <authorList>
            <person name="Vandieken V."/>
            <person name="Marshall I.P."/>
            <person name="Niemann H."/>
            <person name="Engelen B."/>
            <person name="Cypionka H."/>
        </authorList>
    </citation>
    <scope>NUCLEOTIDE SEQUENCE [LARGE SCALE GENOMIC DNA]</scope>
    <source>
        <strain evidence="1 2">59.16B</strain>
    </source>
</reference>
<dbReference type="RefSeq" id="WP_101260524.1">
    <property type="nucleotide sequence ID" value="NZ_MVDD01000003.1"/>
</dbReference>